<dbReference type="CDD" id="cd20557">
    <property type="entry name" value="CYCLIN_ScPCL1-like"/>
    <property type="match status" value="1"/>
</dbReference>
<name>A0A6G1HFM0_9PEZI</name>
<dbReference type="GO" id="GO:0019901">
    <property type="term" value="F:protein kinase binding"/>
    <property type="evidence" value="ECO:0007669"/>
    <property type="project" value="InterPro"/>
</dbReference>
<dbReference type="OrthoDB" id="10250320at2759"/>
<dbReference type="SUPFAM" id="SSF47954">
    <property type="entry name" value="Cyclin-like"/>
    <property type="match status" value="1"/>
</dbReference>
<dbReference type="PANTHER" id="PTHR15615:SF10">
    <property type="entry name" value="PHO85 CYCLIN-2-RELATED"/>
    <property type="match status" value="1"/>
</dbReference>
<dbReference type="Pfam" id="PF00134">
    <property type="entry name" value="Cyclin_N"/>
    <property type="match status" value="1"/>
</dbReference>
<evidence type="ECO:0000313" key="3">
    <source>
        <dbReference type="EMBL" id="KAF1991820.1"/>
    </source>
</evidence>
<dbReference type="GO" id="GO:0016538">
    <property type="term" value="F:cyclin-dependent protein serine/threonine kinase regulator activity"/>
    <property type="evidence" value="ECO:0007669"/>
    <property type="project" value="TreeGrafter"/>
</dbReference>
<dbReference type="Gene3D" id="1.10.472.10">
    <property type="entry name" value="Cyclin-like"/>
    <property type="match status" value="1"/>
</dbReference>
<feature type="compositionally biased region" description="Low complexity" evidence="1">
    <location>
        <begin position="275"/>
        <end position="313"/>
    </location>
</feature>
<proteinExistence type="predicted"/>
<dbReference type="GO" id="GO:0000307">
    <property type="term" value="C:cyclin-dependent protein kinase holoenzyme complex"/>
    <property type="evidence" value="ECO:0007669"/>
    <property type="project" value="TreeGrafter"/>
</dbReference>
<feature type="region of interest" description="Disordered" evidence="1">
    <location>
        <begin position="262"/>
        <end position="313"/>
    </location>
</feature>
<evidence type="ECO:0000259" key="2">
    <source>
        <dbReference type="Pfam" id="PF00134"/>
    </source>
</evidence>
<feature type="region of interest" description="Disordered" evidence="1">
    <location>
        <begin position="42"/>
        <end position="72"/>
    </location>
</feature>
<accession>A0A6G1HFM0</accession>
<dbReference type="Proteomes" id="UP000800041">
    <property type="component" value="Unassembled WGS sequence"/>
</dbReference>
<feature type="compositionally biased region" description="Pro residues" evidence="1">
    <location>
        <begin position="53"/>
        <end position="63"/>
    </location>
</feature>
<dbReference type="InterPro" id="IPR013922">
    <property type="entry name" value="Cyclin_PHO80-like"/>
</dbReference>
<sequence>MEHSIPSAAQNEQALDYFVRLPVSREMIRHLAEKANQVIRCDQTPPQVNKNLPPTPPDTPPQHAPATLKPDPTLPSVESFIISLVDRSHVQVPTLMSSLVYLGRLKARLPPVAKGMRCTVHRIFLAALILAAKNLNDSSPKNKHWARYSTVRGYENFGFSITEVNLMEKQLLYLLDWDLRINPEDLYFHLDPFLAPVREQFAHAEKLHLQRQRERELVQHQRSYSQNNVDIRHSRLDSVPYASHQQPYSTYMPDDATYLGASRGSAYPTPQSNYSRSRLASRTPSLSPPSRSATSSSNYADSVSSASSPPSVADPYYATDARLRQYEETDSGVVYIGAPEKQKAMVVHRLLERADEHHRAPPAKKAKTSTGAGGFLGRLLGQNSAAAAH</sequence>
<feature type="region of interest" description="Disordered" evidence="1">
    <location>
        <begin position="356"/>
        <end position="376"/>
    </location>
</feature>
<dbReference type="PANTHER" id="PTHR15615">
    <property type="match status" value="1"/>
</dbReference>
<feature type="domain" description="Cyclin N-terminal" evidence="2">
    <location>
        <begin position="79"/>
        <end position="180"/>
    </location>
</feature>
<protein>
    <submittedName>
        <fullName evidence="3">Cyclin</fullName>
    </submittedName>
</protein>
<organism evidence="3 4">
    <name type="scientific">Aulographum hederae CBS 113979</name>
    <dbReference type="NCBI Taxonomy" id="1176131"/>
    <lineage>
        <taxon>Eukaryota</taxon>
        <taxon>Fungi</taxon>
        <taxon>Dikarya</taxon>
        <taxon>Ascomycota</taxon>
        <taxon>Pezizomycotina</taxon>
        <taxon>Dothideomycetes</taxon>
        <taxon>Pleosporomycetidae</taxon>
        <taxon>Aulographales</taxon>
        <taxon>Aulographaceae</taxon>
    </lineage>
</organism>
<dbReference type="EMBL" id="ML977138">
    <property type="protein sequence ID" value="KAF1991820.1"/>
    <property type="molecule type" value="Genomic_DNA"/>
</dbReference>
<dbReference type="InterPro" id="IPR036915">
    <property type="entry name" value="Cyclin-like_sf"/>
</dbReference>
<dbReference type="AlphaFoldDB" id="A0A6G1HFM0"/>
<gene>
    <name evidence="3" type="ORF">K402DRAFT_399788</name>
</gene>
<dbReference type="GO" id="GO:0005634">
    <property type="term" value="C:nucleus"/>
    <property type="evidence" value="ECO:0007669"/>
    <property type="project" value="TreeGrafter"/>
</dbReference>
<dbReference type="InterPro" id="IPR006671">
    <property type="entry name" value="Cyclin_N"/>
</dbReference>
<evidence type="ECO:0000313" key="4">
    <source>
        <dbReference type="Proteomes" id="UP000800041"/>
    </source>
</evidence>
<keyword evidence="4" id="KW-1185">Reference proteome</keyword>
<reference evidence="3" key="1">
    <citation type="journal article" date="2020" name="Stud. Mycol.">
        <title>101 Dothideomycetes genomes: a test case for predicting lifestyles and emergence of pathogens.</title>
        <authorList>
            <person name="Haridas S."/>
            <person name="Albert R."/>
            <person name="Binder M."/>
            <person name="Bloem J."/>
            <person name="Labutti K."/>
            <person name="Salamov A."/>
            <person name="Andreopoulos B."/>
            <person name="Baker S."/>
            <person name="Barry K."/>
            <person name="Bills G."/>
            <person name="Bluhm B."/>
            <person name="Cannon C."/>
            <person name="Castanera R."/>
            <person name="Culley D."/>
            <person name="Daum C."/>
            <person name="Ezra D."/>
            <person name="Gonzalez J."/>
            <person name="Henrissat B."/>
            <person name="Kuo A."/>
            <person name="Liang C."/>
            <person name="Lipzen A."/>
            <person name="Lutzoni F."/>
            <person name="Magnuson J."/>
            <person name="Mondo S."/>
            <person name="Nolan M."/>
            <person name="Ohm R."/>
            <person name="Pangilinan J."/>
            <person name="Park H.-J."/>
            <person name="Ramirez L."/>
            <person name="Alfaro M."/>
            <person name="Sun H."/>
            <person name="Tritt A."/>
            <person name="Yoshinaga Y."/>
            <person name="Zwiers L.-H."/>
            <person name="Turgeon B."/>
            <person name="Goodwin S."/>
            <person name="Spatafora J."/>
            <person name="Crous P."/>
            <person name="Grigoriev I."/>
        </authorList>
    </citation>
    <scope>NUCLEOTIDE SEQUENCE</scope>
    <source>
        <strain evidence="3">CBS 113979</strain>
    </source>
</reference>
<evidence type="ECO:0000256" key="1">
    <source>
        <dbReference type="SAM" id="MobiDB-lite"/>
    </source>
</evidence>